<dbReference type="AlphaFoldDB" id="A0A174ZZC2"/>
<protein>
    <submittedName>
        <fullName evidence="1">Uncharacterized protein</fullName>
    </submittedName>
</protein>
<dbReference type="RefSeq" id="WP_012740520.1">
    <property type="nucleotide sequence ID" value="NZ_CP085937.1"/>
</dbReference>
<evidence type="ECO:0000313" key="2">
    <source>
        <dbReference type="Proteomes" id="UP000095780"/>
    </source>
</evidence>
<proteinExistence type="predicted"/>
<accession>A0A174ZZC2</accession>
<gene>
    <name evidence="1" type="ORF">ERS852492_02467</name>
</gene>
<organism evidence="1 2">
    <name type="scientific">Lachnospira eligens</name>
    <dbReference type="NCBI Taxonomy" id="39485"/>
    <lineage>
        <taxon>Bacteria</taxon>
        <taxon>Bacillati</taxon>
        <taxon>Bacillota</taxon>
        <taxon>Clostridia</taxon>
        <taxon>Lachnospirales</taxon>
        <taxon>Lachnospiraceae</taxon>
        <taxon>Lachnospira</taxon>
    </lineage>
</organism>
<evidence type="ECO:0000313" key="1">
    <source>
        <dbReference type="EMBL" id="CUQ89456.1"/>
    </source>
</evidence>
<dbReference type="Proteomes" id="UP000095780">
    <property type="component" value="Unassembled WGS sequence"/>
</dbReference>
<name>A0A174ZZC2_9FIRM</name>
<reference evidence="1 2" key="1">
    <citation type="submission" date="2015-09" db="EMBL/GenBank/DDBJ databases">
        <authorList>
            <consortium name="Pathogen Informatics"/>
        </authorList>
    </citation>
    <scope>NUCLEOTIDE SEQUENCE [LARGE SCALE GENOMIC DNA]</scope>
    <source>
        <strain evidence="1 2">2789STDY5834878</strain>
    </source>
</reference>
<dbReference type="EMBL" id="CZBV01000007">
    <property type="protein sequence ID" value="CUQ89456.1"/>
    <property type="molecule type" value="Genomic_DNA"/>
</dbReference>
<sequence>MNTPKYLEIAELLRIDIFVKHAKENQLIPGIRRYAQIYNVNPKIGLF</sequence>